<dbReference type="AlphaFoldDB" id="A0A0D2GLW8"/>
<dbReference type="InParanoid" id="A0A0D2GLW8"/>
<keyword evidence="2" id="KW-1185">Reference proteome</keyword>
<comment type="caution">
    <text evidence="1">The sequence shown here is derived from an EMBL/GenBank/DDBJ whole genome shotgun (WGS) entry which is preliminary data.</text>
</comment>
<sequence length="32" mass="3564">MPCTFALFFSKSAFSADQLPRSAEKVICLIEI</sequence>
<evidence type="ECO:0000313" key="2">
    <source>
        <dbReference type="Proteomes" id="UP000032233"/>
    </source>
</evidence>
<gene>
    <name evidence="1" type="ORF">X474_02375</name>
</gene>
<name>A0A0D2GLW8_9BACT</name>
<reference evidence="1 2" key="1">
    <citation type="submission" date="2013-11" db="EMBL/GenBank/DDBJ databases">
        <title>Metagenomic analysis of a methanogenic consortium involved in long chain n-alkane degradation.</title>
        <authorList>
            <person name="Davidova I.A."/>
            <person name="Callaghan A.V."/>
            <person name="Wawrik B."/>
            <person name="Pruitt S."/>
            <person name="Marks C."/>
            <person name="Duncan K.E."/>
            <person name="Suflita J.M."/>
        </authorList>
    </citation>
    <scope>NUCLEOTIDE SEQUENCE [LARGE SCALE GENOMIC DNA]</scope>
    <source>
        <strain evidence="1 2">SPR</strain>
    </source>
</reference>
<protein>
    <submittedName>
        <fullName evidence="1">Uncharacterized protein</fullName>
    </submittedName>
</protein>
<organism evidence="1 2">
    <name type="scientific">Dethiosulfatarculus sandiegensis</name>
    <dbReference type="NCBI Taxonomy" id="1429043"/>
    <lineage>
        <taxon>Bacteria</taxon>
        <taxon>Pseudomonadati</taxon>
        <taxon>Thermodesulfobacteriota</taxon>
        <taxon>Desulfarculia</taxon>
        <taxon>Desulfarculales</taxon>
        <taxon>Desulfarculaceae</taxon>
        <taxon>Dethiosulfatarculus</taxon>
    </lineage>
</organism>
<accession>A0A0D2GLW8</accession>
<evidence type="ECO:0000313" key="1">
    <source>
        <dbReference type="EMBL" id="KIX15697.1"/>
    </source>
</evidence>
<proteinExistence type="predicted"/>
<dbReference type="Proteomes" id="UP000032233">
    <property type="component" value="Unassembled WGS sequence"/>
</dbReference>
<dbReference type="EMBL" id="AZAC01000002">
    <property type="protein sequence ID" value="KIX15697.1"/>
    <property type="molecule type" value="Genomic_DNA"/>
</dbReference>